<feature type="transmembrane region" description="Helical" evidence="9">
    <location>
        <begin position="62"/>
        <end position="80"/>
    </location>
</feature>
<keyword evidence="3 7" id="KW-0812">Transmembrane</keyword>
<comment type="similarity">
    <text evidence="7">Belongs to the sodium:neurotransmitter symporter (SNF) (TC 2.A.22) family.</text>
</comment>
<comment type="caution">
    <text evidence="10">The sequence shown here is derived from an EMBL/GenBank/DDBJ whole genome shotgun (WGS) entry which is preliminary data.</text>
</comment>
<dbReference type="PANTHER" id="PTHR11616">
    <property type="entry name" value="SODIUM/CHLORIDE DEPENDENT TRANSPORTER"/>
    <property type="match status" value="1"/>
</dbReference>
<feature type="region of interest" description="Disordered" evidence="8">
    <location>
        <begin position="1"/>
        <end position="21"/>
    </location>
</feature>
<dbReference type="GO" id="GO:0015293">
    <property type="term" value="F:symporter activity"/>
    <property type="evidence" value="ECO:0007669"/>
    <property type="project" value="UniProtKB-KW"/>
</dbReference>
<organism evidence="10 11">
    <name type="scientific">Liparis tanakae</name>
    <name type="common">Tanaka's snailfish</name>
    <dbReference type="NCBI Taxonomy" id="230148"/>
    <lineage>
        <taxon>Eukaryota</taxon>
        <taxon>Metazoa</taxon>
        <taxon>Chordata</taxon>
        <taxon>Craniata</taxon>
        <taxon>Vertebrata</taxon>
        <taxon>Euteleostomi</taxon>
        <taxon>Actinopterygii</taxon>
        <taxon>Neopterygii</taxon>
        <taxon>Teleostei</taxon>
        <taxon>Neoteleostei</taxon>
        <taxon>Acanthomorphata</taxon>
        <taxon>Eupercaria</taxon>
        <taxon>Perciformes</taxon>
        <taxon>Cottioidei</taxon>
        <taxon>Cottales</taxon>
        <taxon>Liparidae</taxon>
        <taxon>Liparis</taxon>
    </lineage>
</organism>
<keyword evidence="6" id="KW-0915">Sodium</keyword>
<dbReference type="PANTHER" id="PTHR11616:SF233">
    <property type="entry name" value="TRANSPORTER"/>
    <property type="match status" value="1"/>
</dbReference>
<gene>
    <name evidence="10" type="primary">Slc6a17_3</name>
    <name evidence="10" type="ORF">EYF80_006442</name>
</gene>
<evidence type="ECO:0000256" key="1">
    <source>
        <dbReference type="ARBA" id="ARBA00004141"/>
    </source>
</evidence>
<keyword evidence="6" id="KW-0479">Metal-binding</keyword>
<evidence type="ECO:0000256" key="5">
    <source>
        <dbReference type="ARBA" id="ARBA00023136"/>
    </source>
</evidence>
<feature type="transmembrane region" description="Helical" evidence="9">
    <location>
        <begin position="445"/>
        <end position="469"/>
    </location>
</feature>
<feature type="region of interest" description="Disordered" evidence="8">
    <location>
        <begin position="670"/>
        <end position="707"/>
    </location>
</feature>
<evidence type="ECO:0000256" key="3">
    <source>
        <dbReference type="ARBA" id="ARBA00022692"/>
    </source>
</evidence>
<comment type="subcellular location">
    <subcellularLocation>
        <location evidence="1">Membrane</location>
        <topology evidence="1">Multi-pass membrane protein</topology>
    </subcellularLocation>
</comment>
<dbReference type="OrthoDB" id="6581954at2759"/>
<keyword evidence="5 9" id="KW-0472">Membrane</keyword>
<evidence type="ECO:0000256" key="9">
    <source>
        <dbReference type="SAM" id="Phobius"/>
    </source>
</evidence>
<feature type="compositionally biased region" description="Acidic residues" evidence="8">
    <location>
        <begin position="693"/>
        <end position="707"/>
    </location>
</feature>
<dbReference type="PROSITE" id="PS50267">
    <property type="entry name" value="NA_NEUROTRAN_SYMP_3"/>
    <property type="match status" value="1"/>
</dbReference>
<dbReference type="GO" id="GO:0005886">
    <property type="term" value="C:plasma membrane"/>
    <property type="evidence" value="ECO:0007669"/>
    <property type="project" value="TreeGrafter"/>
</dbReference>
<dbReference type="AlphaFoldDB" id="A0A4Z2J0J3"/>
<feature type="transmembrane region" description="Helical" evidence="9">
    <location>
        <begin position="600"/>
        <end position="625"/>
    </location>
</feature>
<keyword evidence="11" id="KW-1185">Reference proteome</keyword>
<feature type="transmembrane region" description="Helical" evidence="9">
    <location>
        <begin position="557"/>
        <end position="580"/>
    </location>
</feature>
<feature type="transmembrane region" description="Helical" evidence="9">
    <location>
        <begin position="318"/>
        <end position="339"/>
    </location>
</feature>
<dbReference type="EMBL" id="SRLO01000033">
    <property type="protein sequence ID" value="TNN83461.1"/>
    <property type="molecule type" value="Genomic_DNA"/>
</dbReference>
<feature type="binding site" evidence="6">
    <location>
        <position position="453"/>
    </location>
    <ligand>
        <name>Na(+)</name>
        <dbReference type="ChEBI" id="CHEBI:29101"/>
        <label>1</label>
    </ligand>
</feature>
<evidence type="ECO:0000256" key="4">
    <source>
        <dbReference type="ARBA" id="ARBA00022989"/>
    </source>
</evidence>
<protein>
    <recommendedName>
        <fullName evidence="7">Transporter</fullName>
    </recommendedName>
</protein>
<evidence type="ECO:0000256" key="7">
    <source>
        <dbReference type="RuleBase" id="RU003732"/>
    </source>
</evidence>
<reference evidence="10 11" key="1">
    <citation type="submission" date="2019-03" db="EMBL/GenBank/DDBJ databases">
        <title>First draft genome of Liparis tanakae, snailfish: a comprehensive survey of snailfish specific genes.</title>
        <authorList>
            <person name="Kim W."/>
            <person name="Song I."/>
            <person name="Jeong J.-H."/>
            <person name="Kim D."/>
            <person name="Kim S."/>
            <person name="Ryu S."/>
            <person name="Song J.Y."/>
            <person name="Lee S.K."/>
        </authorList>
    </citation>
    <scope>NUCLEOTIDE SEQUENCE [LARGE SCALE GENOMIC DNA]</scope>
    <source>
        <tissue evidence="10">Muscle</tissue>
    </source>
</reference>
<evidence type="ECO:0000256" key="8">
    <source>
        <dbReference type="SAM" id="MobiDB-lite"/>
    </source>
</evidence>
<feature type="transmembrane region" description="Helical" evidence="9">
    <location>
        <begin position="92"/>
        <end position="113"/>
    </location>
</feature>
<evidence type="ECO:0000256" key="2">
    <source>
        <dbReference type="ARBA" id="ARBA00022448"/>
    </source>
</evidence>
<accession>A0A4Z2J0J3</accession>
<feature type="transmembrane region" description="Helical" evidence="9">
    <location>
        <begin position="247"/>
        <end position="264"/>
    </location>
</feature>
<evidence type="ECO:0000313" key="11">
    <source>
        <dbReference type="Proteomes" id="UP000314294"/>
    </source>
</evidence>
<dbReference type="SUPFAM" id="SSF161070">
    <property type="entry name" value="SNF-like"/>
    <property type="match status" value="1"/>
</dbReference>
<keyword evidence="4 9" id="KW-1133">Transmembrane helix</keyword>
<feature type="binding site" evidence="6">
    <location>
        <position position="71"/>
    </location>
    <ligand>
        <name>Na(+)</name>
        <dbReference type="ChEBI" id="CHEBI:29101"/>
        <label>1</label>
    </ligand>
</feature>
<name>A0A4Z2J0J3_9TELE</name>
<feature type="transmembrane region" description="Helical" evidence="9">
    <location>
        <begin position="134"/>
        <end position="159"/>
    </location>
</feature>
<keyword evidence="7" id="KW-0769">Symport</keyword>
<feature type="transmembrane region" description="Helical" evidence="9">
    <location>
        <begin position="481"/>
        <end position="499"/>
    </location>
</feature>
<feature type="transmembrane region" description="Helical" evidence="9">
    <location>
        <begin position="421"/>
        <end position="439"/>
    </location>
</feature>
<feature type="binding site" evidence="6">
    <location>
        <position position="68"/>
    </location>
    <ligand>
        <name>Na(+)</name>
        <dbReference type="ChEBI" id="CHEBI:29101"/>
        <label>1</label>
    </ligand>
</feature>
<dbReference type="GO" id="GO:0035725">
    <property type="term" value="P:sodium ion transmembrane transport"/>
    <property type="evidence" value="ECO:0007669"/>
    <property type="project" value="TreeGrafter"/>
</dbReference>
<feature type="binding site" evidence="6">
    <location>
        <position position="75"/>
    </location>
    <ligand>
        <name>Na(+)</name>
        <dbReference type="ChEBI" id="CHEBI:29101"/>
        <label>1</label>
    </ligand>
</feature>
<dbReference type="InterPro" id="IPR000175">
    <property type="entry name" value="Na/ntran_symport"/>
</dbReference>
<feature type="transmembrane region" description="Helical" evidence="9">
    <location>
        <begin position="519"/>
        <end position="536"/>
    </location>
</feature>
<dbReference type="Pfam" id="PF00209">
    <property type="entry name" value="SNF"/>
    <property type="match status" value="2"/>
</dbReference>
<feature type="binding site" evidence="6">
    <location>
        <position position="324"/>
    </location>
    <ligand>
        <name>Na(+)</name>
        <dbReference type="ChEBI" id="CHEBI:29101"/>
        <label>1</label>
    </ligand>
</feature>
<dbReference type="PROSITE" id="PS00610">
    <property type="entry name" value="NA_NEUROTRAN_SYMP_1"/>
    <property type="match status" value="1"/>
</dbReference>
<dbReference type="PRINTS" id="PR00176">
    <property type="entry name" value="NANEUSMPORT"/>
</dbReference>
<dbReference type="Proteomes" id="UP000314294">
    <property type="component" value="Unassembled WGS sequence"/>
</dbReference>
<evidence type="ECO:0000256" key="6">
    <source>
        <dbReference type="PIRSR" id="PIRSR600175-1"/>
    </source>
</evidence>
<feature type="transmembrane region" description="Helical" evidence="9">
    <location>
        <begin position="285"/>
        <end position="306"/>
    </location>
</feature>
<dbReference type="GO" id="GO:0006865">
    <property type="term" value="P:amino acid transport"/>
    <property type="evidence" value="ECO:0007669"/>
    <property type="project" value="TreeGrafter"/>
</dbReference>
<sequence>MCDQPHAVVGHPPTEKPPLDSNEDRAWLSEGQSVTQLTAGDGGDGVEACDADRPAWDSKVQYVLAQVGFSVGLGNVWRFPYLCHQNGGGAFMLLYVFLLVIVGVPLFFMELAAGQSIRQGSIGVWKHISPKLAGIGYSSCIVCFYVALYYNVIIAWSLFYMGNSFQYPLPWEHCPIDVATNHTGTDTTQVLIQKVSRPVDACRVSNAVCSLSTVKECEGSSPTSYFWFRKALNITNSIAESGEFNPIMTGCLLAAWAIVSLAMIKGIKSSAKLEIWGSVQVWRQAATQVFFALGLGYGSVIAYSSYNPVHNNCHRDALMVSGINFMTSVLASLVVFVVLGFRAKNIALRCVAKNLGLLSLWSSFESNQHVDGVGWPWINMTDPSSVSLDEYTEWFSLHGATVGPNLTDCSLEKEMNKGVEGTGLAFIAFTEVMALFPASPFWSTLFFLMLLNLGLSTMFGTMQGILTPLMDNFSFLGRHRTLLTVSSCALGFLIGLLFTQRSGNYFVTMFDDYSATLPLVIVVIFETISVAWVYGTDRFLDDIEVMLKWRPPVVYKYLWKYVCLLSMIGLLGASLLRMVFKRPTYTAWNQETASEMTLEYPGWALAMIVMLIIFASLPVPIGYIYTSLKNHKTSDSHSEERSGQEVHRELYTKCSSAEQLDFHHIIPTEEDEAQPRTAFLPMGNEHYRLLSQQEEEDDDDDEQDTGV</sequence>
<keyword evidence="2 7" id="KW-0813">Transport</keyword>
<dbReference type="GO" id="GO:0046872">
    <property type="term" value="F:metal ion binding"/>
    <property type="evidence" value="ECO:0007669"/>
    <property type="project" value="UniProtKB-KW"/>
</dbReference>
<proteinExistence type="inferred from homology"/>
<evidence type="ECO:0000313" key="10">
    <source>
        <dbReference type="EMBL" id="TNN83461.1"/>
    </source>
</evidence>
<dbReference type="InterPro" id="IPR037272">
    <property type="entry name" value="SNS_sf"/>
</dbReference>